<dbReference type="AlphaFoldDB" id="A0AAP0N955"/>
<evidence type="ECO:0000256" key="1">
    <source>
        <dbReference type="SAM" id="MobiDB-lite"/>
    </source>
</evidence>
<dbReference type="Proteomes" id="UP001415857">
    <property type="component" value="Unassembled WGS sequence"/>
</dbReference>
<reference evidence="2 3" key="1">
    <citation type="journal article" date="2024" name="Plant J.">
        <title>Genome sequences and population genomics reveal climatic adaptation and genomic divergence between two closely related sweetgum species.</title>
        <authorList>
            <person name="Xu W.Q."/>
            <person name="Ren C.Q."/>
            <person name="Zhang X.Y."/>
            <person name="Comes H.P."/>
            <person name="Liu X.H."/>
            <person name="Li Y.G."/>
            <person name="Kettle C.J."/>
            <person name="Jalonen R."/>
            <person name="Gaisberger H."/>
            <person name="Ma Y.Z."/>
            <person name="Qiu Y.X."/>
        </authorList>
    </citation>
    <scope>NUCLEOTIDE SEQUENCE [LARGE SCALE GENOMIC DNA]</scope>
    <source>
        <strain evidence="2">Hangzhou</strain>
    </source>
</reference>
<comment type="caution">
    <text evidence="2">The sequence shown here is derived from an EMBL/GenBank/DDBJ whole genome shotgun (WGS) entry which is preliminary data.</text>
</comment>
<evidence type="ECO:0000313" key="2">
    <source>
        <dbReference type="EMBL" id="KAK9268878.1"/>
    </source>
</evidence>
<accession>A0AAP0N955</accession>
<feature type="compositionally biased region" description="Polar residues" evidence="1">
    <location>
        <begin position="71"/>
        <end position="88"/>
    </location>
</feature>
<feature type="region of interest" description="Disordered" evidence="1">
    <location>
        <begin position="71"/>
        <end position="100"/>
    </location>
</feature>
<dbReference type="PANTHER" id="PTHR35121:SF4">
    <property type="entry name" value="SWIM-TYPE DOMAIN-CONTAINING PROTEIN"/>
    <property type="match status" value="1"/>
</dbReference>
<organism evidence="2 3">
    <name type="scientific">Liquidambar formosana</name>
    <name type="common">Formosan gum</name>
    <dbReference type="NCBI Taxonomy" id="63359"/>
    <lineage>
        <taxon>Eukaryota</taxon>
        <taxon>Viridiplantae</taxon>
        <taxon>Streptophyta</taxon>
        <taxon>Embryophyta</taxon>
        <taxon>Tracheophyta</taxon>
        <taxon>Spermatophyta</taxon>
        <taxon>Magnoliopsida</taxon>
        <taxon>eudicotyledons</taxon>
        <taxon>Gunneridae</taxon>
        <taxon>Pentapetalae</taxon>
        <taxon>Saxifragales</taxon>
        <taxon>Altingiaceae</taxon>
        <taxon>Liquidambar</taxon>
    </lineage>
</organism>
<protein>
    <submittedName>
        <fullName evidence="2">Uncharacterized protein</fullName>
    </submittedName>
</protein>
<sequence>MATAATGMMLQCILDGSISMHDTEIERRPYHRNCGCALHNSRGICSNACPQQRNISFPKKESWNDCSLSIPTSKSSSQPTFLSYSSVRNGEGANGVLSLR</sequence>
<gene>
    <name evidence="2" type="ORF">L1049_000643</name>
</gene>
<evidence type="ECO:0000313" key="3">
    <source>
        <dbReference type="Proteomes" id="UP001415857"/>
    </source>
</evidence>
<dbReference type="PANTHER" id="PTHR35121">
    <property type="entry name" value="HOMEODOMAIN PROTEIN 8, PUTATIVE-RELATED"/>
    <property type="match status" value="1"/>
</dbReference>
<keyword evidence="3" id="KW-1185">Reference proteome</keyword>
<name>A0AAP0N955_LIQFO</name>
<dbReference type="EMBL" id="JBBPBK010000015">
    <property type="protein sequence ID" value="KAK9268878.1"/>
    <property type="molecule type" value="Genomic_DNA"/>
</dbReference>
<proteinExistence type="predicted"/>